<dbReference type="HAMAP" id="MF_00220_A">
    <property type="entry name" value="PyrC_classI_A"/>
    <property type="match status" value="1"/>
</dbReference>
<feature type="binding site" evidence="4">
    <location>
        <position position="56"/>
    </location>
    <ligand>
        <name>Zn(2+)</name>
        <dbReference type="ChEBI" id="CHEBI:29105"/>
        <label>1</label>
    </ligand>
</feature>
<name>A0A8T8K9M2_9EURY</name>
<dbReference type="CDD" id="cd01318">
    <property type="entry name" value="DHOase_IIb"/>
    <property type="match status" value="1"/>
</dbReference>
<dbReference type="Gene3D" id="2.30.40.10">
    <property type="entry name" value="Urease, subunit C, domain 1"/>
    <property type="match status" value="1"/>
</dbReference>
<dbReference type="GO" id="GO:0005737">
    <property type="term" value="C:cytoplasm"/>
    <property type="evidence" value="ECO:0007669"/>
    <property type="project" value="TreeGrafter"/>
</dbReference>
<dbReference type="KEGG" id="meme:HYG87_04825"/>
<proteinExistence type="inferred from homology"/>
<protein>
    <recommendedName>
        <fullName evidence="4">Dihydroorotase</fullName>
        <shortName evidence="4">DHOase</shortName>
        <ecNumber evidence="4">3.5.2.3</ecNumber>
    </recommendedName>
</protein>
<dbReference type="InterPro" id="IPR050138">
    <property type="entry name" value="DHOase/Allantoinase_Hydrolase"/>
</dbReference>
<dbReference type="GO" id="GO:0008270">
    <property type="term" value="F:zinc ion binding"/>
    <property type="evidence" value="ECO:0007669"/>
    <property type="project" value="UniProtKB-UniRule"/>
</dbReference>
<evidence type="ECO:0000313" key="6">
    <source>
        <dbReference type="EMBL" id="QUH24295.1"/>
    </source>
</evidence>
<feature type="binding site" evidence="4">
    <location>
        <position position="296"/>
    </location>
    <ligand>
        <name>Zn(2+)</name>
        <dbReference type="ChEBI" id="CHEBI:29105"/>
        <label>1</label>
    </ligand>
</feature>
<feature type="binding site" evidence="4">
    <location>
        <position position="140"/>
    </location>
    <ligand>
        <name>Zn(2+)</name>
        <dbReference type="ChEBI" id="CHEBI:29105"/>
        <label>1</label>
    </ligand>
</feature>
<reference evidence="6" key="1">
    <citation type="submission" date="2020-07" db="EMBL/GenBank/DDBJ databases">
        <title>Methanobacterium. sp. MethCan genome.</title>
        <authorList>
            <person name="Postec A."/>
            <person name="Quemeneur M."/>
        </authorList>
    </citation>
    <scope>NUCLEOTIDE SEQUENCE</scope>
    <source>
        <strain evidence="6">MethCAN</strain>
    </source>
</reference>
<dbReference type="GO" id="GO:0044205">
    <property type="term" value="P:'de novo' UMP biosynthetic process"/>
    <property type="evidence" value="ECO:0007669"/>
    <property type="project" value="UniProtKB-UniRule"/>
</dbReference>
<feature type="modified residue" description="N6-carboxylysine" evidence="4">
    <location>
        <position position="140"/>
    </location>
</feature>
<dbReference type="Gene3D" id="3.20.20.140">
    <property type="entry name" value="Metal-dependent hydrolases"/>
    <property type="match status" value="1"/>
</dbReference>
<dbReference type="InterPro" id="IPR011059">
    <property type="entry name" value="Metal-dep_hydrolase_composite"/>
</dbReference>
<evidence type="ECO:0000313" key="7">
    <source>
        <dbReference type="Proteomes" id="UP000681041"/>
    </source>
</evidence>
<dbReference type="PROSITE" id="PS00482">
    <property type="entry name" value="DIHYDROOROTASE_1"/>
    <property type="match status" value="1"/>
</dbReference>
<dbReference type="PANTHER" id="PTHR43668">
    <property type="entry name" value="ALLANTOINASE"/>
    <property type="match status" value="1"/>
</dbReference>
<evidence type="ECO:0000256" key="1">
    <source>
        <dbReference type="ARBA" id="ARBA00022723"/>
    </source>
</evidence>
<dbReference type="OrthoDB" id="50279at2157"/>
<keyword evidence="1 4" id="KW-0479">Metal-binding</keyword>
<feature type="domain" description="Amidohydrolase-related" evidence="5">
    <location>
        <begin position="47"/>
        <end position="411"/>
    </location>
</feature>
<feature type="binding site" evidence="4">
    <location>
        <begin position="314"/>
        <end position="315"/>
    </location>
    <ligand>
        <name>substrate</name>
    </ligand>
</feature>
<dbReference type="SUPFAM" id="SSF51338">
    <property type="entry name" value="Composite domain of metallo-dependent hydrolases"/>
    <property type="match status" value="1"/>
</dbReference>
<keyword evidence="7" id="KW-1185">Reference proteome</keyword>
<evidence type="ECO:0000256" key="4">
    <source>
        <dbReference type="HAMAP-Rule" id="MF_00220"/>
    </source>
</evidence>
<dbReference type="PROSITE" id="PS00483">
    <property type="entry name" value="DIHYDROOROTASE_2"/>
    <property type="match status" value="1"/>
</dbReference>
<dbReference type="GO" id="GO:0004151">
    <property type="term" value="F:dihydroorotase activity"/>
    <property type="evidence" value="ECO:0007669"/>
    <property type="project" value="UniProtKB-UniRule"/>
</dbReference>
<comment type="function">
    <text evidence="4">Catalyzes the reversible cyclization of carbamoyl aspartate to dihydroorotate.</text>
</comment>
<gene>
    <name evidence="4 6" type="primary">pyrC</name>
    <name evidence="6" type="ORF">HYG87_04825</name>
</gene>
<keyword evidence="3 4" id="KW-0665">Pyrimidine biosynthesis</keyword>
<dbReference type="SUPFAM" id="SSF51556">
    <property type="entry name" value="Metallo-dependent hydrolases"/>
    <property type="match status" value="1"/>
</dbReference>
<feature type="binding site" evidence="4">
    <location>
        <position position="226"/>
    </location>
    <ligand>
        <name>Zn(2+)</name>
        <dbReference type="ChEBI" id="CHEBI:29105"/>
        <label>2</label>
    </ligand>
</feature>
<dbReference type="GO" id="GO:0006145">
    <property type="term" value="P:purine nucleobase catabolic process"/>
    <property type="evidence" value="ECO:0007669"/>
    <property type="project" value="TreeGrafter"/>
</dbReference>
<feature type="binding site" evidence="4">
    <location>
        <position position="140"/>
    </location>
    <ligand>
        <name>Zn(2+)</name>
        <dbReference type="ChEBI" id="CHEBI:29105"/>
        <label>2</label>
    </ligand>
</feature>
<dbReference type="Proteomes" id="UP000681041">
    <property type="component" value="Chromosome"/>
</dbReference>
<comment type="cofactor">
    <cofactor evidence="4">
        <name>Zn(2+)</name>
        <dbReference type="ChEBI" id="CHEBI:29105"/>
    </cofactor>
    <text evidence="4">Binds 2 Zn(2+) ions per subunit.</text>
</comment>
<evidence type="ECO:0000256" key="3">
    <source>
        <dbReference type="ARBA" id="ARBA00022975"/>
    </source>
</evidence>
<organism evidence="6 7">
    <name type="scientific">Methanobacterium alkalithermotolerans</name>
    <dbReference type="NCBI Taxonomy" id="2731220"/>
    <lineage>
        <taxon>Archaea</taxon>
        <taxon>Methanobacteriati</taxon>
        <taxon>Methanobacteriota</taxon>
        <taxon>Methanomada group</taxon>
        <taxon>Methanobacteria</taxon>
        <taxon>Methanobacteriales</taxon>
        <taxon>Methanobacteriaceae</taxon>
        <taxon>Methanobacterium</taxon>
    </lineage>
</organism>
<comment type="pathway">
    <text evidence="4">Pyrimidine metabolism; UMP biosynthesis via de novo pathway; (S)-dihydroorotate from bicarbonate: step 3/3.</text>
</comment>
<comment type="similarity">
    <text evidence="4">Belongs to the metallo-dependent hydrolases superfamily. DHOase family. Class I DHOase subfamily.</text>
</comment>
<dbReference type="InterPro" id="IPR002195">
    <property type="entry name" value="Dihydroorotase_CS"/>
</dbReference>
<dbReference type="EMBL" id="CP058560">
    <property type="protein sequence ID" value="QUH24295.1"/>
    <property type="molecule type" value="Genomic_DNA"/>
</dbReference>
<sequence>MYDLCLKDCKLHPRKGLYNVGIEQGKIMALKKTPLVADKVIDIKGKVILPGLIDVHVHFRDPGLTYKENFKSGSQAAAHGGFTTIMDMPNTIPPTSTARFFKEKKEIASKKCMVDFALHAGAGDLVEIEKIAPQKPASFKLFMDLCSDEFLGQVFEKVSSLDSEIPLTLHGENQKMVNDCTKKLQDKNKNEAFDYSLARPPKAEVLAVDQALNLSRKFQQKIHICHVSTSRALELINSKKIEGVPASCEITPHHLLLDSSEFKKWGNLTKTNPPLRSKEEGISFPLLDKIDIIATDHAPHTLKEKEKGVWEAAPGIPGLETVLPLLLTQMNKNNLTLNQIKNLLCENPSKIFNLENKGYIKEGMDADMVVLDLKLEGKINPDDFYTKAEYTPFSGWEYKGAPVMTLSHGNVIMEEGQIMENKGRYVYPD</sequence>
<feature type="binding site" evidence="4">
    <location>
        <position position="90"/>
    </location>
    <ligand>
        <name>substrate</name>
    </ligand>
</feature>
<dbReference type="Pfam" id="PF01979">
    <property type="entry name" value="Amidohydro_1"/>
    <property type="match status" value="1"/>
</dbReference>
<evidence type="ECO:0000256" key="2">
    <source>
        <dbReference type="ARBA" id="ARBA00022801"/>
    </source>
</evidence>
<dbReference type="InterPro" id="IPR004722">
    <property type="entry name" value="DHOase"/>
</dbReference>
<feature type="binding site" evidence="4">
    <location>
        <position position="58"/>
    </location>
    <ligand>
        <name>Zn(2+)</name>
        <dbReference type="ChEBI" id="CHEBI:29105"/>
        <label>1</label>
    </ligand>
</feature>
<dbReference type="NCBIfam" id="TIGR00857">
    <property type="entry name" value="pyrC_multi"/>
    <property type="match status" value="1"/>
</dbReference>
<feature type="active site" evidence="4">
    <location>
        <position position="296"/>
    </location>
</feature>
<feature type="binding site" evidence="4">
    <location>
        <begin position="58"/>
        <end position="60"/>
    </location>
    <ligand>
        <name>substrate</name>
    </ligand>
</feature>
<dbReference type="AlphaFoldDB" id="A0A8T8K9M2"/>
<dbReference type="EC" id="3.5.2.3" evidence="4"/>
<dbReference type="InterPro" id="IPR006680">
    <property type="entry name" value="Amidohydro-rel"/>
</dbReference>
<comment type="catalytic activity">
    <reaction evidence="4">
        <text>(S)-dihydroorotate + H2O = N-carbamoyl-L-aspartate + H(+)</text>
        <dbReference type="Rhea" id="RHEA:24296"/>
        <dbReference type="ChEBI" id="CHEBI:15377"/>
        <dbReference type="ChEBI" id="CHEBI:15378"/>
        <dbReference type="ChEBI" id="CHEBI:30864"/>
        <dbReference type="ChEBI" id="CHEBI:32814"/>
        <dbReference type="EC" id="3.5.2.3"/>
    </reaction>
</comment>
<feature type="binding site" evidence="4">
    <location>
        <position position="170"/>
    </location>
    <ligand>
        <name>Zn(2+)</name>
        <dbReference type="ChEBI" id="CHEBI:29105"/>
        <label>2</label>
    </ligand>
</feature>
<evidence type="ECO:0000259" key="5">
    <source>
        <dbReference type="Pfam" id="PF01979"/>
    </source>
</evidence>
<feature type="binding site" evidence="4">
    <location>
        <position position="300"/>
    </location>
    <ligand>
        <name>substrate</name>
    </ligand>
</feature>
<accession>A0A8T8K9M2</accession>
<keyword evidence="4" id="KW-0862">Zinc</keyword>
<dbReference type="GO" id="GO:0004038">
    <property type="term" value="F:allantoinase activity"/>
    <property type="evidence" value="ECO:0007669"/>
    <property type="project" value="TreeGrafter"/>
</dbReference>
<dbReference type="InterPro" id="IPR032466">
    <property type="entry name" value="Metal_Hydrolase"/>
</dbReference>
<dbReference type="PANTHER" id="PTHR43668:SF2">
    <property type="entry name" value="ALLANTOINASE"/>
    <property type="match status" value="1"/>
</dbReference>
<keyword evidence="2 4" id="KW-0378">Hydrolase</keyword>